<dbReference type="AlphaFoldDB" id="A0A3N2PXI9"/>
<keyword evidence="3" id="KW-1185">Reference proteome</keyword>
<proteinExistence type="predicted"/>
<dbReference type="EMBL" id="ML119054">
    <property type="protein sequence ID" value="ROT39250.1"/>
    <property type="molecule type" value="Genomic_DNA"/>
</dbReference>
<organism evidence="2 3">
    <name type="scientific">Sodiomyces alkalinus (strain CBS 110278 / VKM F-3762 / F11)</name>
    <name type="common">Alkaliphilic filamentous fungus</name>
    <dbReference type="NCBI Taxonomy" id="1314773"/>
    <lineage>
        <taxon>Eukaryota</taxon>
        <taxon>Fungi</taxon>
        <taxon>Dikarya</taxon>
        <taxon>Ascomycota</taxon>
        <taxon>Pezizomycotina</taxon>
        <taxon>Sordariomycetes</taxon>
        <taxon>Hypocreomycetidae</taxon>
        <taxon>Glomerellales</taxon>
        <taxon>Plectosphaerellaceae</taxon>
        <taxon>Sodiomyces</taxon>
    </lineage>
</organism>
<evidence type="ECO:0000313" key="2">
    <source>
        <dbReference type="EMBL" id="ROT39250.1"/>
    </source>
</evidence>
<evidence type="ECO:0000313" key="3">
    <source>
        <dbReference type="Proteomes" id="UP000272025"/>
    </source>
</evidence>
<name>A0A3N2PXI9_SODAK</name>
<evidence type="ECO:0000256" key="1">
    <source>
        <dbReference type="SAM" id="MobiDB-lite"/>
    </source>
</evidence>
<protein>
    <submittedName>
        <fullName evidence="2">Uncharacterized protein</fullName>
    </submittedName>
</protein>
<dbReference type="GeneID" id="39580258"/>
<gene>
    <name evidence="2" type="ORF">SODALDRAFT_332687</name>
</gene>
<sequence>MSATAFHGSFHGSPLKRRYPQRHRILVLKPPTGRRSSPLSPDSVPLFQEPRSRPLRLVS</sequence>
<reference evidence="2 3" key="1">
    <citation type="journal article" date="2018" name="Mol. Ecol.">
        <title>The obligate alkalophilic soda-lake fungus Sodiomyces alkalinus has shifted to a protein diet.</title>
        <authorList>
            <person name="Grum-Grzhimaylo A.A."/>
            <person name="Falkoski D.L."/>
            <person name="van den Heuvel J."/>
            <person name="Valero-Jimenez C.A."/>
            <person name="Min B."/>
            <person name="Choi I.G."/>
            <person name="Lipzen A."/>
            <person name="Daum C.G."/>
            <person name="Aanen D.K."/>
            <person name="Tsang A."/>
            <person name="Henrissat B."/>
            <person name="Bilanenko E.N."/>
            <person name="de Vries R.P."/>
            <person name="van Kan J.A.L."/>
            <person name="Grigoriev I.V."/>
            <person name="Debets A.J.M."/>
        </authorList>
    </citation>
    <scope>NUCLEOTIDE SEQUENCE [LARGE SCALE GENOMIC DNA]</scope>
    <source>
        <strain evidence="2 3">F11</strain>
    </source>
</reference>
<feature type="region of interest" description="Disordered" evidence="1">
    <location>
        <begin position="1"/>
        <end position="59"/>
    </location>
</feature>
<feature type="compositionally biased region" description="Basic residues" evidence="1">
    <location>
        <begin position="14"/>
        <end position="26"/>
    </location>
</feature>
<dbReference type="RefSeq" id="XP_028467056.1">
    <property type="nucleotide sequence ID" value="XM_028611780.1"/>
</dbReference>
<accession>A0A3N2PXI9</accession>
<dbReference type="Proteomes" id="UP000272025">
    <property type="component" value="Unassembled WGS sequence"/>
</dbReference>